<dbReference type="EMBL" id="CSUW01000014">
    <property type="protein sequence ID" value="CPT64071.1"/>
    <property type="molecule type" value="Genomic_DNA"/>
</dbReference>
<reference evidence="2 4" key="1">
    <citation type="submission" date="2015-03" db="EMBL/GenBank/DDBJ databases">
        <authorList>
            <consortium name="Pathogen Informatics"/>
            <person name="Murphy D."/>
        </authorList>
    </citation>
    <scope>NUCLEOTIDE SEQUENCE [LARGE SCALE GENOMIC DNA]</scope>
    <source>
        <strain evidence="2 4">PAP036</strain>
    </source>
</reference>
<dbReference type="GeneID" id="93381607"/>
<dbReference type="EMBL" id="QXBN01000009">
    <property type="protein sequence ID" value="RIT37664.1"/>
    <property type="molecule type" value="Genomic_DNA"/>
</dbReference>
<organism evidence="2 4">
    <name type="scientific">Mycobacteroides abscessus</name>
    <dbReference type="NCBI Taxonomy" id="36809"/>
    <lineage>
        <taxon>Bacteria</taxon>
        <taxon>Bacillati</taxon>
        <taxon>Actinomycetota</taxon>
        <taxon>Actinomycetes</taxon>
        <taxon>Mycobacteriales</taxon>
        <taxon>Mycobacteriaceae</taxon>
        <taxon>Mycobacteroides</taxon>
    </lineage>
</organism>
<gene>
    <name evidence="3" type="ORF">D2E76_13125</name>
    <name evidence="2" type="ORF">ERS075527_04829</name>
</gene>
<evidence type="ECO:0000313" key="4">
    <source>
        <dbReference type="Proteomes" id="UP000038487"/>
    </source>
</evidence>
<feature type="compositionally biased region" description="Polar residues" evidence="1">
    <location>
        <begin position="68"/>
        <end position="77"/>
    </location>
</feature>
<evidence type="ECO:0000313" key="2">
    <source>
        <dbReference type="EMBL" id="CPT64071.1"/>
    </source>
</evidence>
<evidence type="ECO:0000313" key="3">
    <source>
        <dbReference type="EMBL" id="RIT37664.1"/>
    </source>
</evidence>
<dbReference type="Proteomes" id="UP000284557">
    <property type="component" value="Unassembled WGS sequence"/>
</dbReference>
<accession>A0A0S1T7V4</accession>
<dbReference type="RefSeq" id="WP_005079685.1">
    <property type="nucleotide sequence ID" value="NZ_CM125927.1"/>
</dbReference>
<name>A0A0S1T7V4_9MYCO</name>
<proteinExistence type="predicted"/>
<dbReference type="Proteomes" id="UP000038487">
    <property type="component" value="Unassembled WGS sequence"/>
</dbReference>
<feature type="region of interest" description="Disordered" evidence="1">
    <location>
        <begin position="45"/>
        <end position="94"/>
    </location>
</feature>
<reference evidence="3 5" key="2">
    <citation type="submission" date="2018-08" db="EMBL/GenBank/DDBJ databases">
        <title>Linezolid Resistance in Mycobacterium abscessus: MIC Distribution and Comprehensive Investigation of Resistance Mechanisms.</title>
        <authorList>
            <person name="Ye M."/>
            <person name="Xu L."/>
            <person name="Zou Y."/>
            <person name="Li B."/>
            <person name="Guo Q."/>
            <person name="Zhang Y."/>
            <person name="Zhan M."/>
            <person name="Xu B."/>
            <person name="Yu F."/>
            <person name="Zhang Z."/>
            <person name="Chu H."/>
        </authorList>
    </citation>
    <scope>NUCLEOTIDE SEQUENCE [LARGE SCALE GENOMIC DNA]</scope>
    <source>
        <strain evidence="3 5">G143</strain>
    </source>
</reference>
<comment type="caution">
    <text evidence="2">The sequence shown here is derived from an EMBL/GenBank/DDBJ whole genome shotgun (WGS) entry which is preliminary data.</text>
</comment>
<protein>
    <submittedName>
        <fullName evidence="2">Uncharacterized protein</fullName>
    </submittedName>
</protein>
<dbReference type="AlphaFoldDB" id="A0A0S1T7V4"/>
<sequence>MTAITANSQAISTSVRRVVAAAGIGLAILVPTYAAIELTTAPTSSLAAGAGNNGNGGGNRDHARLGTGQYTMNNSGPQMRYTPPPSGQYIGGIN</sequence>
<evidence type="ECO:0000256" key="1">
    <source>
        <dbReference type="SAM" id="MobiDB-lite"/>
    </source>
</evidence>
<evidence type="ECO:0000313" key="5">
    <source>
        <dbReference type="Proteomes" id="UP000284557"/>
    </source>
</evidence>